<keyword evidence="1" id="KW-0547">Nucleotide-binding</keyword>
<reference evidence="4" key="1">
    <citation type="journal article" date="2017" name="Nat. Microbiol.">
        <title>Global analysis of biosynthetic gene clusters reveals vast potential of secondary metabolite production in Penicillium species.</title>
        <authorList>
            <person name="Nielsen J.C."/>
            <person name="Grijseels S."/>
            <person name="Prigent S."/>
            <person name="Ji B."/>
            <person name="Dainat J."/>
            <person name="Nielsen K.F."/>
            <person name="Frisvad J.C."/>
            <person name="Workman M."/>
            <person name="Nielsen J."/>
        </authorList>
    </citation>
    <scope>NUCLEOTIDE SEQUENCE [LARGE SCALE GENOMIC DNA]</scope>
    <source>
        <strain evidence="4">IBT 4502</strain>
    </source>
</reference>
<evidence type="ECO:0000313" key="4">
    <source>
        <dbReference type="Proteomes" id="UP000191408"/>
    </source>
</evidence>
<protein>
    <recommendedName>
        <fullName evidence="2">ATP-grasp domain-containing protein</fullName>
    </recommendedName>
</protein>
<dbReference type="PANTHER" id="PTHR23132">
    <property type="entry name" value="D-ALANINE--D-ALANINE LIGASE"/>
    <property type="match status" value="1"/>
</dbReference>
<dbReference type="OrthoDB" id="66144at2759"/>
<evidence type="ECO:0000313" key="3">
    <source>
        <dbReference type="EMBL" id="OQD60882.1"/>
    </source>
</evidence>
<dbReference type="SUPFAM" id="SSF53335">
    <property type="entry name" value="S-adenosyl-L-methionine-dependent methyltransferases"/>
    <property type="match status" value="1"/>
</dbReference>
<dbReference type="Gene3D" id="3.30.470.20">
    <property type="entry name" value="ATP-grasp fold, B domain"/>
    <property type="match status" value="1"/>
</dbReference>
<dbReference type="InterPro" id="IPR029063">
    <property type="entry name" value="SAM-dependent_MTases_sf"/>
</dbReference>
<dbReference type="Proteomes" id="UP000191408">
    <property type="component" value="Unassembled WGS sequence"/>
</dbReference>
<dbReference type="InterPro" id="IPR011761">
    <property type="entry name" value="ATP-grasp"/>
</dbReference>
<keyword evidence="1" id="KW-0067">ATP-binding</keyword>
<dbReference type="SUPFAM" id="SSF56059">
    <property type="entry name" value="Glutathione synthetase ATP-binding domain-like"/>
    <property type="match status" value="1"/>
</dbReference>
<dbReference type="Gene3D" id="3.40.50.150">
    <property type="entry name" value="Vaccinia Virus protein VP39"/>
    <property type="match status" value="1"/>
</dbReference>
<dbReference type="GO" id="GO:0008716">
    <property type="term" value="F:D-alanine-D-alanine ligase activity"/>
    <property type="evidence" value="ECO:0007669"/>
    <property type="project" value="TreeGrafter"/>
</dbReference>
<name>A0A1V6N8E6_PENPO</name>
<dbReference type="EMBL" id="MDYM01000019">
    <property type="protein sequence ID" value="OQD60882.1"/>
    <property type="molecule type" value="Genomic_DNA"/>
</dbReference>
<evidence type="ECO:0000256" key="1">
    <source>
        <dbReference type="PROSITE-ProRule" id="PRU00409"/>
    </source>
</evidence>
<dbReference type="GO" id="GO:0005524">
    <property type="term" value="F:ATP binding"/>
    <property type="evidence" value="ECO:0007669"/>
    <property type="project" value="UniProtKB-UniRule"/>
</dbReference>
<sequence>MKICCLHSSDEGIEAGTEDPDDVWPDPGLFTDQHSFENKYLVKATAKAQIDELIAEGYDFYLNFIWGTNDDAIAGVEAVKYFESFGLPSAGVRSEERQRSKFDFFAEAKRLGSLPIPSTTKFPLFVKPAFDYASKLIDEHSLCHNEAELDATLKRLNEKMRGVRLHRAYALKEDPEQYANACEVAGRHSTDLVVQEFIDGEDYSVVVLAMGHVPVPLTPLVAKHTKQLPGKEQYLTYDIKYDTGSGYELLLEDQNPALYRELQRIAVEAFKETQSDTSNMGCEVDFRVRRDDQKPFIIEVDPLPIWFFPPGSRYEDLDVQHDFPGGHRAAINIFITNYFLRHTGNHLGGSGQPIEDDDIPTSENFDHLFTQLPHAGTVLDLACRNGLIGSALVSAAPRPSQARWITGVDSSEKILQLCRQGGWYNELILEGIVQLLARYDQKVDHIFCLSGIDILSVEELDFVLARCFQLANSSITLRTRQVDKAAGIKSFGEPRGWSLTYYGSTPSATGIDSTTFRFERA</sequence>
<dbReference type="AlphaFoldDB" id="A0A1V6N8E6"/>
<keyword evidence="4" id="KW-1185">Reference proteome</keyword>
<dbReference type="PROSITE" id="PS50975">
    <property type="entry name" value="ATP_GRASP"/>
    <property type="match status" value="1"/>
</dbReference>
<gene>
    <name evidence="3" type="ORF">PENPOL_c019G10682</name>
</gene>
<proteinExistence type="predicted"/>
<organism evidence="3 4">
    <name type="scientific">Penicillium polonicum</name>
    <dbReference type="NCBI Taxonomy" id="60169"/>
    <lineage>
        <taxon>Eukaryota</taxon>
        <taxon>Fungi</taxon>
        <taxon>Dikarya</taxon>
        <taxon>Ascomycota</taxon>
        <taxon>Pezizomycotina</taxon>
        <taxon>Eurotiomycetes</taxon>
        <taxon>Eurotiomycetidae</taxon>
        <taxon>Eurotiales</taxon>
        <taxon>Aspergillaceae</taxon>
        <taxon>Penicillium</taxon>
    </lineage>
</organism>
<dbReference type="GO" id="GO:0046872">
    <property type="term" value="F:metal ion binding"/>
    <property type="evidence" value="ECO:0007669"/>
    <property type="project" value="InterPro"/>
</dbReference>
<dbReference type="PANTHER" id="PTHR23132:SF23">
    <property type="entry name" value="D-ALANINE--D-ALANINE LIGASE B"/>
    <property type="match status" value="1"/>
</dbReference>
<comment type="caution">
    <text evidence="3">The sequence shown here is derived from an EMBL/GenBank/DDBJ whole genome shotgun (WGS) entry which is preliminary data.</text>
</comment>
<accession>A0A1V6N8E6</accession>
<evidence type="ECO:0000259" key="2">
    <source>
        <dbReference type="PROSITE" id="PS50975"/>
    </source>
</evidence>
<feature type="domain" description="ATP-grasp" evidence="2">
    <location>
        <begin position="79"/>
        <end position="332"/>
    </location>
</feature>